<dbReference type="SUPFAM" id="SSF54511">
    <property type="entry name" value="GFP-like"/>
    <property type="match status" value="1"/>
</dbReference>
<evidence type="ECO:0000313" key="4">
    <source>
        <dbReference type="Proteomes" id="UP000515135"/>
    </source>
</evidence>
<dbReference type="InterPro" id="IPR011584">
    <property type="entry name" value="GFP-related"/>
</dbReference>
<dbReference type="RefSeq" id="XP_019640911.1">
    <property type="nucleotide sequence ID" value="XM_019785352.1"/>
</dbReference>
<gene>
    <name evidence="5" type="primary">LOC109482582</name>
</gene>
<dbReference type="Proteomes" id="UP000515135">
    <property type="component" value="Unplaced"/>
</dbReference>
<name>A0A6P5AGD2_BRABE</name>
<reference evidence="5" key="1">
    <citation type="submission" date="2025-08" db="UniProtKB">
        <authorList>
            <consortium name="RefSeq"/>
        </authorList>
    </citation>
    <scope>IDENTIFICATION</scope>
    <source>
        <tissue evidence="5">Gonad</tissue>
    </source>
</reference>
<dbReference type="OrthoDB" id="5974228at2759"/>
<dbReference type="InterPro" id="IPR009017">
    <property type="entry name" value="GFP"/>
</dbReference>
<protein>
    <submittedName>
        <fullName evidence="5">GFP-like non-fluorescent chromoprotein</fullName>
    </submittedName>
</protein>
<evidence type="ECO:0000256" key="1">
    <source>
        <dbReference type="ARBA" id="ARBA00008949"/>
    </source>
</evidence>
<dbReference type="Gene3D" id="2.40.155.10">
    <property type="entry name" value="Green fluorescent protein"/>
    <property type="match status" value="1"/>
</dbReference>
<evidence type="ECO:0000256" key="3">
    <source>
        <dbReference type="ARBA" id="ARBA00023262"/>
    </source>
</evidence>
<dbReference type="GO" id="GO:0008218">
    <property type="term" value="P:bioluminescence"/>
    <property type="evidence" value="ECO:0007669"/>
    <property type="project" value="UniProtKB-KW"/>
</dbReference>
<keyword evidence="4" id="KW-1185">Reference proteome</keyword>
<keyword evidence="2" id="KW-0455">Luminescence</keyword>
<keyword evidence="3" id="KW-0599">Photoprotein</keyword>
<evidence type="ECO:0000256" key="2">
    <source>
        <dbReference type="ARBA" id="ARBA00023223"/>
    </source>
</evidence>
<dbReference type="GeneID" id="109482582"/>
<sequence>MPLPATHEIHIYGSFNGVEFDMVGRGTGNPKDGSEELHMKSTKGPLPFSAQILIPHVGYGYHQYLPYPDGMSPFQAAMQDGSGYQVTRIMQFEDGANVTGHYRYTYEGSHIKGDMQVIGTGFPADGPVMTKSLTAVDWCVAKNVHPDNKTIKATFDWTLTTTSGKRYQASARTNYTFAKPMAANFLQQEPMFVFRKTAIQGNADDTEFAFKEEQKAFADLM</sequence>
<organism evidence="4 5">
    <name type="scientific">Branchiostoma belcheri</name>
    <name type="common">Amphioxus</name>
    <dbReference type="NCBI Taxonomy" id="7741"/>
    <lineage>
        <taxon>Eukaryota</taxon>
        <taxon>Metazoa</taxon>
        <taxon>Chordata</taxon>
        <taxon>Cephalochordata</taxon>
        <taxon>Leptocardii</taxon>
        <taxon>Amphioxiformes</taxon>
        <taxon>Branchiostomatidae</taxon>
        <taxon>Branchiostoma</taxon>
    </lineage>
</organism>
<comment type="similarity">
    <text evidence="1">Belongs to the GFP family.</text>
</comment>
<evidence type="ECO:0000313" key="5">
    <source>
        <dbReference type="RefSeq" id="XP_019640911.1"/>
    </source>
</evidence>
<accession>A0A6P5AGD2</accession>
<dbReference type="AlphaFoldDB" id="A0A6P5AGD2"/>
<dbReference type="Pfam" id="PF01353">
    <property type="entry name" value="GFP"/>
    <property type="match status" value="1"/>
</dbReference>
<dbReference type="KEGG" id="bbel:109482582"/>
<proteinExistence type="inferred from homology"/>